<reference evidence="3 4" key="1">
    <citation type="submission" date="2018-11" db="EMBL/GenBank/DDBJ databases">
        <title>Draft genome sequence of Cellulomonas takizawaensis strain TKZ-21.</title>
        <authorList>
            <person name="Yamamura H."/>
            <person name="Hayashi T."/>
            <person name="Hamada M."/>
            <person name="Serisawa Y."/>
            <person name="Matsuyama K."/>
            <person name="Nakagawa Y."/>
            <person name="Otoguro M."/>
            <person name="Yanagida F."/>
            <person name="Hayakawa M."/>
        </authorList>
    </citation>
    <scope>NUCLEOTIDE SEQUENCE [LARGE SCALE GENOMIC DNA]</scope>
    <source>
        <strain evidence="3 4">TKZ-21</strain>
    </source>
</reference>
<comment type="caution">
    <text evidence="3">The sequence shown here is derived from an EMBL/GenBank/DDBJ whole genome shotgun (WGS) entry which is preliminary data.</text>
</comment>
<dbReference type="Gene3D" id="1.20.120.1090">
    <property type="match status" value="1"/>
</dbReference>
<feature type="region of interest" description="Disordered" evidence="1">
    <location>
        <begin position="1"/>
        <end position="26"/>
    </location>
</feature>
<dbReference type="Pfam" id="PF12713">
    <property type="entry name" value="DUF3806"/>
    <property type="match status" value="1"/>
</dbReference>
<name>A0A401UV95_9CELL</name>
<evidence type="ECO:0000259" key="2">
    <source>
        <dbReference type="Pfam" id="PF12713"/>
    </source>
</evidence>
<dbReference type="AlphaFoldDB" id="A0A401UV95"/>
<feature type="domain" description="DUF3806" evidence="2">
    <location>
        <begin position="87"/>
        <end position="142"/>
    </location>
</feature>
<accession>A0A401UV95</accession>
<evidence type="ECO:0000313" key="3">
    <source>
        <dbReference type="EMBL" id="GCD18597.1"/>
    </source>
</evidence>
<evidence type="ECO:0000256" key="1">
    <source>
        <dbReference type="SAM" id="MobiDB-lite"/>
    </source>
</evidence>
<evidence type="ECO:0000313" key="4">
    <source>
        <dbReference type="Proteomes" id="UP000288246"/>
    </source>
</evidence>
<dbReference type="Proteomes" id="UP000288246">
    <property type="component" value="Unassembled WGS sequence"/>
</dbReference>
<dbReference type="InterPro" id="IPR024266">
    <property type="entry name" value="DUF3806"/>
</dbReference>
<gene>
    <name evidence="3" type="ORF">CTKZ_01590</name>
</gene>
<dbReference type="EMBL" id="BHYL01000014">
    <property type="protein sequence ID" value="GCD18597.1"/>
    <property type="molecule type" value="Genomic_DNA"/>
</dbReference>
<protein>
    <recommendedName>
        <fullName evidence="2">DUF3806 domain-containing protein</fullName>
    </recommendedName>
</protein>
<organism evidence="3 4">
    <name type="scientific">Cellulomonas algicola</name>
    <dbReference type="NCBI Taxonomy" id="2071633"/>
    <lineage>
        <taxon>Bacteria</taxon>
        <taxon>Bacillati</taxon>
        <taxon>Actinomycetota</taxon>
        <taxon>Actinomycetes</taxon>
        <taxon>Micrococcales</taxon>
        <taxon>Cellulomonadaceae</taxon>
        <taxon>Cellulomonas</taxon>
    </lineage>
</organism>
<keyword evidence="4" id="KW-1185">Reference proteome</keyword>
<proteinExistence type="predicted"/>
<sequence>MPLFRRTPRPTDGSVVPTPHGPAGAEHVDAEPVLASLNAAELVWTAQQRALVEELCDGSLDAQAVGDLFDRVQATWRATDDRPDPEPLVNAFGVALGDLLVQRVPGLAWASRTDGSGTQLVLTHPTGGLLLFPITAVGDEWGAAPERWFVATVHRSAGTALATLAAGQPEAGTPAGTEAPPA</sequence>